<accession>A0ABN2BF47</accession>
<evidence type="ECO:0000313" key="1">
    <source>
        <dbReference type="EMBL" id="GAA1537647.1"/>
    </source>
</evidence>
<protein>
    <recommendedName>
        <fullName evidence="3">DUF3558 domain-containing protein</fullName>
    </recommendedName>
</protein>
<dbReference type="EMBL" id="BAAANC010000002">
    <property type="protein sequence ID" value="GAA1537647.1"/>
    <property type="molecule type" value="Genomic_DNA"/>
</dbReference>
<keyword evidence="2" id="KW-1185">Reference proteome</keyword>
<dbReference type="Proteomes" id="UP001500363">
    <property type="component" value="Unassembled WGS sequence"/>
</dbReference>
<comment type="caution">
    <text evidence="1">The sequence shown here is derived from an EMBL/GenBank/DDBJ whole genome shotgun (WGS) entry which is preliminary data.</text>
</comment>
<reference evidence="1 2" key="1">
    <citation type="journal article" date="2019" name="Int. J. Syst. Evol. Microbiol.">
        <title>The Global Catalogue of Microorganisms (GCM) 10K type strain sequencing project: providing services to taxonomists for standard genome sequencing and annotation.</title>
        <authorList>
            <consortium name="The Broad Institute Genomics Platform"/>
            <consortium name="The Broad Institute Genome Sequencing Center for Infectious Disease"/>
            <person name="Wu L."/>
            <person name="Ma J."/>
        </authorList>
    </citation>
    <scope>NUCLEOTIDE SEQUENCE [LARGE SCALE GENOMIC DNA]</scope>
    <source>
        <strain evidence="1 2">JCM 14303</strain>
    </source>
</reference>
<organism evidence="1 2">
    <name type="scientific">Kribbella lupini</name>
    <dbReference type="NCBI Taxonomy" id="291602"/>
    <lineage>
        <taxon>Bacteria</taxon>
        <taxon>Bacillati</taxon>
        <taxon>Actinomycetota</taxon>
        <taxon>Actinomycetes</taxon>
        <taxon>Propionibacteriales</taxon>
        <taxon>Kribbellaceae</taxon>
        <taxon>Kribbella</taxon>
    </lineage>
</organism>
<name>A0ABN2BF47_9ACTN</name>
<evidence type="ECO:0008006" key="3">
    <source>
        <dbReference type="Google" id="ProtNLM"/>
    </source>
</evidence>
<proteinExistence type="predicted"/>
<gene>
    <name evidence="1" type="ORF">GCM10009741_45430</name>
</gene>
<evidence type="ECO:0000313" key="2">
    <source>
        <dbReference type="Proteomes" id="UP001500363"/>
    </source>
</evidence>
<sequence length="204" mass="21716">MRENFRVARVWGVAGGVVRGTLIASGVALVAGLGIGFASGEPVHEDDVIGARKLPADLCGRLGDISALLPKASSPVFAQTGTGEVRCRAVAEESGQQTFTAATVNVRITPYAGKLGGEGEPPFRPDQVARKAFDREKGVIMPGRPYPTRIDRFGRTGGEDWKVSVVVLRDDLVVQVDYEAHPVEPAKAEQAALVLADRAIWEAK</sequence>